<comment type="caution">
    <text evidence="7">The sequence shown here is derived from an EMBL/GenBank/DDBJ whole genome shotgun (WGS) entry which is preliminary data.</text>
</comment>
<reference evidence="8" key="1">
    <citation type="journal article" date="2019" name="Int. J. Syst. Evol. Microbiol.">
        <title>The Global Catalogue of Microorganisms (GCM) 10K type strain sequencing project: providing services to taxonomists for standard genome sequencing and annotation.</title>
        <authorList>
            <consortium name="The Broad Institute Genomics Platform"/>
            <consortium name="The Broad Institute Genome Sequencing Center for Infectious Disease"/>
            <person name="Wu L."/>
            <person name="Ma J."/>
        </authorList>
    </citation>
    <scope>NUCLEOTIDE SEQUENCE [LARGE SCALE GENOMIC DNA]</scope>
    <source>
        <strain evidence="8">CGMCC 1.15304</strain>
    </source>
</reference>
<proteinExistence type="predicted"/>
<evidence type="ECO:0000256" key="3">
    <source>
        <dbReference type="ARBA" id="ARBA00022692"/>
    </source>
</evidence>
<evidence type="ECO:0000256" key="6">
    <source>
        <dbReference type="SAM" id="Phobius"/>
    </source>
</evidence>
<keyword evidence="3 6" id="KW-0812">Transmembrane</keyword>
<feature type="transmembrane region" description="Helical" evidence="6">
    <location>
        <begin position="21"/>
        <end position="45"/>
    </location>
</feature>
<feature type="transmembrane region" description="Helical" evidence="6">
    <location>
        <begin position="295"/>
        <end position="319"/>
    </location>
</feature>
<evidence type="ECO:0000313" key="7">
    <source>
        <dbReference type="EMBL" id="MFC4346739.1"/>
    </source>
</evidence>
<sequence>MFEFTPVIAVLQNPMFKRFMALASGSAAGQAIMFFALPVATQLYVPADFGVLASFSSLVLLLLPAACFRFDLAIPIPQDDGEALGLVTLAFVSATLISVFYAVALLATVELWEDTIQDVIISYWWLLVLALWSAAIFSLIQYWAIRMKKFRSLAISHVVRGLIGASSQIGMGFLSIGAFGLLVGQSIYMGMGALFLAWSLVWINLDALKKMTRFDIFAALRKNWRFPIYSTPEALFNSASANLPMILIVALVGYEAGGLLYVAQRLTSIPVGLIGGNLSRVFLSEAPELDRKKRLFFFTLRLWLTLFMSAFPLAIFLSLLAEPLTVRLFGDDWIGAAQYLSWLIPAALLQFSVVPVATVLHVKSKQLVALLVQVSGFVLQVGSIWLCYAMGGVDPVLGFAIGSAFHYGIYSIVILVSARD</sequence>
<dbReference type="PANTHER" id="PTHR30250:SF11">
    <property type="entry name" value="O-ANTIGEN TRANSPORTER-RELATED"/>
    <property type="match status" value="1"/>
</dbReference>
<dbReference type="PANTHER" id="PTHR30250">
    <property type="entry name" value="PST FAMILY PREDICTED COLANIC ACID TRANSPORTER"/>
    <property type="match status" value="1"/>
</dbReference>
<evidence type="ECO:0000256" key="5">
    <source>
        <dbReference type="ARBA" id="ARBA00023136"/>
    </source>
</evidence>
<feature type="transmembrane region" description="Helical" evidence="6">
    <location>
        <begin position="339"/>
        <end position="360"/>
    </location>
</feature>
<dbReference type="EMBL" id="JBHSCR010000001">
    <property type="protein sequence ID" value="MFC4346739.1"/>
    <property type="molecule type" value="Genomic_DNA"/>
</dbReference>
<evidence type="ECO:0000256" key="4">
    <source>
        <dbReference type="ARBA" id="ARBA00022989"/>
    </source>
</evidence>
<comment type="subcellular location">
    <subcellularLocation>
        <location evidence="1">Cell membrane</location>
        <topology evidence="1">Multi-pass membrane protein</topology>
    </subcellularLocation>
</comment>
<name>A0ABV8U7C4_9PROT</name>
<dbReference type="Proteomes" id="UP001595776">
    <property type="component" value="Unassembled WGS sequence"/>
</dbReference>
<organism evidence="7 8">
    <name type="scientific">Kordiimonas lipolytica</name>
    <dbReference type="NCBI Taxonomy" id="1662421"/>
    <lineage>
        <taxon>Bacteria</taxon>
        <taxon>Pseudomonadati</taxon>
        <taxon>Pseudomonadota</taxon>
        <taxon>Alphaproteobacteria</taxon>
        <taxon>Kordiimonadales</taxon>
        <taxon>Kordiimonadaceae</taxon>
        <taxon>Kordiimonas</taxon>
    </lineage>
</organism>
<dbReference type="Pfam" id="PF13440">
    <property type="entry name" value="Polysacc_synt_3"/>
    <property type="match status" value="1"/>
</dbReference>
<feature type="transmembrane region" description="Helical" evidence="6">
    <location>
        <begin position="51"/>
        <end position="72"/>
    </location>
</feature>
<evidence type="ECO:0000313" key="8">
    <source>
        <dbReference type="Proteomes" id="UP001595776"/>
    </source>
</evidence>
<dbReference type="RefSeq" id="WP_068148413.1">
    <property type="nucleotide sequence ID" value="NZ_JBHSCR010000001.1"/>
</dbReference>
<evidence type="ECO:0000256" key="1">
    <source>
        <dbReference type="ARBA" id="ARBA00004651"/>
    </source>
</evidence>
<feature type="transmembrane region" description="Helical" evidence="6">
    <location>
        <begin position="157"/>
        <end position="181"/>
    </location>
</feature>
<feature type="transmembrane region" description="Helical" evidence="6">
    <location>
        <begin position="187"/>
        <end position="205"/>
    </location>
</feature>
<dbReference type="InterPro" id="IPR050833">
    <property type="entry name" value="Poly_Biosynth_Transport"/>
</dbReference>
<keyword evidence="4 6" id="KW-1133">Transmembrane helix</keyword>
<feature type="transmembrane region" description="Helical" evidence="6">
    <location>
        <begin position="84"/>
        <end position="103"/>
    </location>
</feature>
<feature type="transmembrane region" description="Helical" evidence="6">
    <location>
        <begin position="234"/>
        <end position="254"/>
    </location>
</feature>
<feature type="transmembrane region" description="Helical" evidence="6">
    <location>
        <begin position="397"/>
        <end position="418"/>
    </location>
</feature>
<accession>A0ABV8U7C4</accession>
<evidence type="ECO:0000256" key="2">
    <source>
        <dbReference type="ARBA" id="ARBA00022475"/>
    </source>
</evidence>
<feature type="transmembrane region" description="Helical" evidence="6">
    <location>
        <begin position="367"/>
        <end position="391"/>
    </location>
</feature>
<gene>
    <name evidence="7" type="ORF">ACFO5Q_02625</name>
</gene>
<keyword evidence="2" id="KW-1003">Cell membrane</keyword>
<keyword evidence="8" id="KW-1185">Reference proteome</keyword>
<keyword evidence="5 6" id="KW-0472">Membrane</keyword>
<feature type="transmembrane region" description="Helical" evidence="6">
    <location>
        <begin position="123"/>
        <end position="145"/>
    </location>
</feature>
<feature type="transmembrane region" description="Helical" evidence="6">
    <location>
        <begin position="266"/>
        <end position="283"/>
    </location>
</feature>
<protein>
    <submittedName>
        <fullName evidence="7">Oligosaccharide flippase family protein</fullName>
    </submittedName>
</protein>